<evidence type="ECO:0000259" key="8">
    <source>
        <dbReference type="Pfam" id="PF17189"/>
    </source>
</evidence>
<evidence type="ECO:0000259" key="7">
    <source>
        <dbReference type="Pfam" id="PF02055"/>
    </source>
</evidence>
<comment type="catalytic activity">
    <reaction evidence="1">
        <text>a beta-D-glucosyl-(1&lt;-&gt;1')-N-acylsphing-4-enine + H2O = an N-acylsphing-4-enine + D-glucose</text>
        <dbReference type="Rhea" id="RHEA:13269"/>
        <dbReference type="ChEBI" id="CHEBI:4167"/>
        <dbReference type="ChEBI" id="CHEBI:15377"/>
        <dbReference type="ChEBI" id="CHEBI:22801"/>
        <dbReference type="ChEBI" id="CHEBI:52639"/>
        <dbReference type="EC" id="3.2.1.45"/>
    </reaction>
    <physiologicalReaction direction="left-to-right" evidence="1">
        <dbReference type="Rhea" id="RHEA:13270"/>
    </physiologicalReaction>
</comment>
<evidence type="ECO:0000256" key="2">
    <source>
        <dbReference type="ARBA" id="ARBA00005382"/>
    </source>
</evidence>
<protein>
    <recommendedName>
        <fullName evidence="3 6">Glucosylceramidase</fullName>
        <ecNumber evidence="3 6">3.2.1.45</ecNumber>
    </recommendedName>
</protein>
<gene>
    <name evidence="9" type="ORF">TCEB3V08_LOCUS711</name>
</gene>
<dbReference type="PRINTS" id="PR00843">
    <property type="entry name" value="GLHYDRLASE30"/>
</dbReference>
<dbReference type="EMBL" id="OC316577">
    <property type="protein sequence ID" value="CAD7392699.1"/>
    <property type="molecule type" value="Genomic_DNA"/>
</dbReference>
<dbReference type="SUPFAM" id="SSF51011">
    <property type="entry name" value="Glycosyl hydrolase domain"/>
    <property type="match status" value="3"/>
</dbReference>
<dbReference type="GO" id="GO:0004348">
    <property type="term" value="F:glucosylceramidase activity"/>
    <property type="evidence" value="ECO:0007669"/>
    <property type="project" value="UniProtKB-EC"/>
</dbReference>
<reference evidence="9" key="1">
    <citation type="submission" date="2020-11" db="EMBL/GenBank/DDBJ databases">
        <authorList>
            <person name="Tran Van P."/>
        </authorList>
    </citation>
    <scope>NUCLEOTIDE SEQUENCE</scope>
</reference>
<comment type="similarity">
    <text evidence="2 6">Belongs to the glycosyl hydrolase 30 family.</text>
</comment>
<feature type="domain" description="Glycosyl hydrolase family 30 TIM-barrel" evidence="7">
    <location>
        <begin position="1151"/>
        <end position="1365"/>
    </location>
</feature>
<dbReference type="Pfam" id="PF02055">
    <property type="entry name" value="Glyco_hydro_30"/>
    <property type="match status" value="6"/>
</dbReference>
<dbReference type="GO" id="GO:0006680">
    <property type="term" value="P:glucosylceramide catabolic process"/>
    <property type="evidence" value="ECO:0007669"/>
    <property type="project" value="TreeGrafter"/>
</dbReference>
<dbReference type="GO" id="GO:0016020">
    <property type="term" value="C:membrane"/>
    <property type="evidence" value="ECO:0007669"/>
    <property type="project" value="GOC"/>
</dbReference>
<sequence length="1741" mass="196397">MILRGIPFDRAPPTWFTGSLNPDCGAGDGPTITATMGCGRTVDSVCLTAALARTPSPWLVGGAPAGVRSIASNSPQTSGREFPMASVGLWGLKTGGGLRTADGGAVTTPTASRRWAGKGLASTSLFLRGGACTQVSRPTAGATWSLRPASSPNESHKKLLANHAQIYNRTLITHGPVTIHQANSVLAEKLTDPGYPALPVLQVEGVGFLEIGTEAQQCVSRKYDQDSIVCVCNATYCDLIEPTTVDQLAGNVARHYISTIEEGIEYSFIRVPMGGSDFSTHYYAYDDVVNDTSLKYFNLTQEDYLRKIPYLKRAQSLSNRPLKLFTTAWSAPDWMKNIVTMGNSSLKPEYYQLWADYYVKFLDAYAEEDLHFWGITPQNEPSHGRVFDNAFNSIGWTADQQLEWVVGNLAPTLEENGYSDLELMILDDQRIFLPEWVDTFVPPGSVRIGLETENNSKSIENVAFLTEDGVKVIILQNNTKAEQCVARKYDQESIVCVCNATYCDLIEPTTVDQLAGNVARHYISTIEVNIADAIYFQVNENATYQQILGFGGAMTDSAAINIDSLSESTQQLLLSAYYSPEGIEYSFLRTHIGSSDFSTHYYSLDDVVNDTTLEYFNLTKEDYSLKIPNIKRAQSLSNGKVKLFTTAWSAPDWMKNLQTNGLSSLKPEYYQLWADYYIKYLDAYAAEDIHFWGLTPQNEPDHGHLYYEGFNSMGWSAEQQLDWVVVNLGPALEKNGYSELELMVLDDQRVYLANWVETIFKNETAKNFTSGVAIHWYLDSFSGSNHLDAAHEAFPDKFLLYTEACITDEFYKQPMFYALAHFSKFVPPGSVHIGLETENNSNFIENVAFLTEDGVKVIILQNNAYFSPEGLEYSFVRVPMGGSDFSTHYYAYDDVVNDYTLRYFNLTEEDYLLKIPNIKRAQSLSNGKVKLFTTAWSAPDWMKNIQTNGLSSLKPEYYQLWADYYIKFLDAYAAEDVHFWGLTPQNEPSHGRILYDGFNSMGWTADQQLEWVVGNLAPTLEENGYSDLELMILDDQRYFLTDWVDTVTNHWVVGWVDWNLALDLEGGPNWANNTVDSPIIVNATADEFYKQPMFYALAHFSKFVPPGSVRIGLETKNNSNFIENVAFLTEDVDIPNATYFQVNKNVTYQQILGFGGAMTDSAAINIDSLSEETQNRLLSAYFSPEGITYSFVRVPMGGSDFSTHYYAYDDVVNDSILEYFNLTEEDYLFKIPSIKRAQSLSNVQLKLFTTAWSAPDWMKNIQTNGMSSLKQEYYQLWADYYVKFLDAYAEEDVHFWGLTPQNEPSHGSLLYNGFNSMGWTAEQQMEWVVGNLAPTLKENGYSDLELMILDDQRYFLTDWVDTVTNHWVTGWVDWNLALDLEGGPNWANNTVDSPIIVNATADEFYKQPMFYALAHFSKFVPPGSVRIGLETENNSNSIENVAFLTEDVTNNWVTGWTDWNTAIDLVGRPNWANNMVDAPIIMNARADEFYKQPMCYALTHVPKFEPPGSVRVSLDSDDDNVIEHVTFLTPDNVSVVVILISISAQDCVPRDYGKGSIVCVCNATYCDYVEPTTAEQLTGNVVRHYVSAKDGRRLEPMTMEFEDIPLIKRAQELSPVPVRLFSSPWSAPDWMKTIDTTTKASSLKKEYYDVYANYYVRFLDEYAAENLEFWGLTTQNEPGHGLTYGSWNSMGWYPEQLLDWVVGYLGPALEAGGYSHLKLMINDDQRINVADFVKKFRQKHF</sequence>
<feature type="domain" description="Glycosyl hydrolase family 30 TIM-barrel" evidence="7">
    <location>
        <begin position="246"/>
        <end position="440"/>
    </location>
</feature>
<dbReference type="InterPro" id="IPR001139">
    <property type="entry name" value="Glyco_hydro_30"/>
</dbReference>
<accession>A0A7R9CA79</accession>
<feature type="domain" description="Glycosyl hydrolase family 30 TIM-barrel" evidence="7">
    <location>
        <begin position="1603"/>
        <end position="1733"/>
    </location>
</feature>
<evidence type="ECO:0000256" key="1">
    <source>
        <dbReference type="ARBA" id="ARBA00001013"/>
    </source>
</evidence>
<dbReference type="InterPro" id="IPR017853">
    <property type="entry name" value="GH"/>
</dbReference>
<keyword evidence="6" id="KW-0326">Glycosidase</keyword>
<evidence type="ECO:0000256" key="3">
    <source>
        <dbReference type="ARBA" id="ARBA00012658"/>
    </source>
</evidence>
<feature type="domain" description="Glycosyl hydrolase family 30 TIM-barrel" evidence="7">
    <location>
        <begin position="1448"/>
        <end position="1504"/>
    </location>
</feature>
<evidence type="ECO:0000256" key="6">
    <source>
        <dbReference type="RuleBase" id="RU361188"/>
    </source>
</evidence>
<keyword evidence="4" id="KW-0732">Signal</keyword>
<evidence type="ECO:0000313" key="9">
    <source>
        <dbReference type="EMBL" id="CAD7392699.1"/>
    </source>
</evidence>
<evidence type="ECO:0000256" key="5">
    <source>
        <dbReference type="ARBA" id="ARBA00022801"/>
    </source>
</evidence>
<feature type="domain" description="Glycosyl hydrolase family 30 TIM-barrel" evidence="7">
    <location>
        <begin position="547"/>
        <end position="806"/>
    </location>
</feature>
<evidence type="ECO:0000256" key="4">
    <source>
        <dbReference type="ARBA" id="ARBA00022729"/>
    </source>
</evidence>
<dbReference type="SUPFAM" id="SSF51445">
    <property type="entry name" value="(Trans)glycosidases"/>
    <property type="match status" value="7"/>
</dbReference>
<feature type="domain" description="Glycosyl hydrolase family 30 TIM-barrel" evidence="7">
    <location>
        <begin position="858"/>
        <end position="1049"/>
    </location>
</feature>
<organism evidence="9">
    <name type="scientific">Timema cristinae</name>
    <name type="common">Walking stick</name>
    <dbReference type="NCBI Taxonomy" id="61476"/>
    <lineage>
        <taxon>Eukaryota</taxon>
        <taxon>Metazoa</taxon>
        <taxon>Ecdysozoa</taxon>
        <taxon>Arthropoda</taxon>
        <taxon>Hexapoda</taxon>
        <taxon>Insecta</taxon>
        <taxon>Pterygota</taxon>
        <taxon>Neoptera</taxon>
        <taxon>Polyneoptera</taxon>
        <taxon>Phasmatodea</taxon>
        <taxon>Timematodea</taxon>
        <taxon>Timematoidea</taxon>
        <taxon>Timematidae</taxon>
        <taxon>Timema</taxon>
    </lineage>
</organism>
<dbReference type="InterPro" id="IPR033452">
    <property type="entry name" value="GH30_C"/>
</dbReference>
<keyword evidence="6" id="KW-0443">Lipid metabolism</keyword>
<dbReference type="Gene3D" id="3.20.20.80">
    <property type="entry name" value="Glycosidases"/>
    <property type="match status" value="9"/>
</dbReference>
<dbReference type="PANTHER" id="PTHR11069:SF23">
    <property type="entry name" value="LYSOSOMAL ACID GLUCOSYLCERAMIDASE"/>
    <property type="match status" value="1"/>
</dbReference>
<dbReference type="PANTHER" id="PTHR11069">
    <property type="entry name" value="GLUCOSYLCERAMIDASE"/>
    <property type="match status" value="1"/>
</dbReference>
<name>A0A7R9CA79_TIMCR</name>
<proteinExistence type="inferred from homology"/>
<dbReference type="EC" id="3.2.1.45" evidence="3 6"/>
<keyword evidence="5 6" id="KW-0378">Hydrolase</keyword>
<keyword evidence="6" id="KW-0746">Sphingolipid metabolism</keyword>
<dbReference type="Pfam" id="PF17189">
    <property type="entry name" value="Glyco_hydro_30C"/>
    <property type="match status" value="1"/>
</dbReference>
<feature type="domain" description="Glycosyl hydrolase family 30 beta sandwich" evidence="8">
    <location>
        <begin position="444"/>
        <end position="483"/>
    </location>
</feature>
<dbReference type="InterPro" id="IPR033453">
    <property type="entry name" value="Glyco_hydro_30_TIM-barrel"/>
</dbReference>